<feature type="domain" description="Transcription factor IIIC subunit 5 HTH" evidence="6">
    <location>
        <begin position="322"/>
        <end position="478"/>
    </location>
</feature>
<keyword evidence="4" id="KW-0539">Nucleus</keyword>
<evidence type="ECO:0000256" key="2">
    <source>
        <dbReference type="ARBA" id="ARBA00023125"/>
    </source>
</evidence>
<feature type="compositionally biased region" description="Gly residues" evidence="5">
    <location>
        <begin position="1011"/>
        <end position="1021"/>
    </location>
</feature>
<dbReference type="GO" id="GO:0001002">
    <property type="term" value="F:RNA polymerase III type 1 promoter sequence-specific DNA binding"/>
    <property type="evidence" value="ECO:0007669"/>
    <property type="project" value="TreeGrafter"/>
</dbReference>
<keyword evidence="3" id="KW-0804">Transcription</keyword>
<dbReference type="InterPro" id="IPR042536">
    <property type="entry name" value="TFIIIC_tauA_Sfc1"/>
</dbReference>
<feature type="region of interest" description="Disordered" evidence="5">
    <location>
        <begin position="121"/>
        <end position="154"/>
    </location>
</feature>
<accession>A0A8T8SJW3</accession>
<evidence type="ECO:0000259" key="7">
    <source>
        <dbReference type="Pfam" id="PF17682"/>
    </source>
</evidence>
<sequence>MSAPGANVESSASGSQPPPRVSTSTSVKSAFPPETVQRMPRSQFMAIEYPGILRKQRKNDEETMDINGEEEEEEEDLDVSPLGRALSSLSPIPPPYNHPGTALEHISDVLHRNTRLLECRLGSTYSPPSPSPSTSSPSASSAPPPPSTEPPLDIYRHPVIGDILPTNDLLCKITKRVWRRVNPGTHPTDGREPECVKEYHVEFLGPISNTVRFRRMADFAYKPDFAPDVPGTQPDNSKIIRNASGRSGNAADDTIPTEGNKDDTGTVNLGGSVSVHQLQSRLLQMDFDAIVKFRLAEPSSKYEESVQGPDGETFKRSTAFLVPPPIFSRQEVPWPYHYKHAAGSALVKFPKGEGTFERRYMNVQHYRGIGPTGIVLAAHKDRPLPQGPDRVHQRQLVYCDKGTLDKAKKLFQERAIWSKLALMNQFGANDDLNLSNSKFYLPQVSYIIYDSCFRDCLVRYGYDFRQEPESRFHQRIQFHFRKTARSAKKPSAMLQRAASTSMPRADEEEEGEENMGAVSGDAAAAGAGEDDGDEDGENEDEDGEGEGEDEDEDVGMRDDENVNQSAGGGGGPAAPKSADKLSRLGQGAEAARNAASMSSSQNTSQSHIFDGSISRPMGNYSVADITDPMVQDYINVRGKINIRSSFDLKSGWYTRVAWERLKTAITTRIRAARSGSRPATRKEVEEAVLSRMSELKRGLGGACPGEGESGWGDDVVREEEMASTEARDEWSGRGVDAWGEGEEEGEDEEEEEDVEIGRREEVVRRGKDKGKGKARDREVGELLGGVKKSLAKGKGKGKERVIEHEDSMEGDPSAHPFVGFVDHHQSQPQAPAPFDSSFAYQDQGQFLPPAPFPFPFQMPSLEPQALHPPPFPFQMPSLEPQALHPPPFPFQTPSLEPQAPPFPPFPFPFHTGEGQHEPPAFFQPPATAAAAASQLPHFDYHQAAEAEAQMSSLHLQEGLMPSFQPQAPPPLPPPAFGSSAQQQELGAATGSAGAGAGGSGAAAVVSSETKGGAGAGAGRGLPRGARPRGRPRGSRGRGRGSGRGSAGKS</sequence>
<keyword evidence="2" id="KW-0238">DNA-binding</keyword>
<feature type="compositionally biased region" description="Acidic residues" evidence="5">
    <location>
        <begin position="739"/>
        <end position="754"/>
    </location>
</feature>
<name>A0A8T8SJW3_9BASI</name>
<feature type="region of interest" description="Disordered" evidence="5">
    <location>
        <begin position="723"/>
        <end position="831"/>
    </location>
</feature>
<feature type="region of interest" description="Disordered" evidence="5">
    <location>
        <begin position="227"/>
        <end position="266"/>
    </location>
</feature>
<gene>
    <name evidence="8" type="ORF">A4X13_0g7523</name>
</gene>
<evidence type="ECO:0000256" key="5">
    <source>
        <dbReference type="SAM" id="MobiDB-lite"/>
    </source>
</evidence>
<dbReference type="GO" id="GO:0005634">
    <property type="term" value="C:nucleus"/>
    <property type="evidence" value="ECO:0007669"/>
    <property type="project" value="UniProtKB-SubCell"/>
</dbReference>
<evidence type="ECO:0000256" key="3">
    <source>
        <dbReference type="ARBA" id="ARBA00023163"/>
    </source>
</evidence>
<feature type="compositionally biased region" description="Basic residues" evidence="5">
    <location>
        <begin position="1025"/>
        <end position="1040"/>
    </location>
</feature>
<evidence type="ECO:0008006" key="10">
    <source>
        <dbReference type="Google" id="ProtNLM"/>
    </source>
</evidence>
<dbReference type="PANTHER" id="PTHR13230:SF5">
    <property type="entry name" value="GENERAL TRANSCRIPTION FACTOR 3C POLYPEPTIDE 5"/>
    <property type="match status" value="1"/>
</dbReference>
<feature type="domain" description="Transcription factor IIIC subunit Tfc1/Sfc1 triple barrel" evidence="7">
    <location>
        <begin position="151"/>
        <end position="221"/>
    </location>
</feature>
<keyword evidence="9" id="KW-1185">Reference proteome</keyword>
<feature type="compositionally biased region" description="Basic and acidic residues" evidence="5">
    <location>
        <begin position="796"/>
        <end position="807"/>
    </location>
</feature>
<evidence type="ECO:0000259" key="6">
    <source>
        <dbReference type="Pfam" id="PF09734"/>
    </source>
</evidence>
<feature type="compositionally biased region" description="Low complexity" evidence="5">
    <location>
        <begin position="132"/>
        <end position="141"/>
    </location>
</feature>
<reference evidence="8" key="2">
    <citation type="journal article" date="2019" name="IMA Fungus">
        <title>Genome sequencing and comparison of five Tilletia species to identify candidate genes for the detection of regulated species infecting wheat.</title>
        <authorList>
            <person name="Nguyen H.D.T."/>
            <person name="Sultana T."/>
            <person name="Kesanakurti P."/>
            <person name="Hambleton S."/>
        </authorList>
    </citation>
    <scope>NUCLEOTIDE SEQUENCE</scope>
    <source>
        <strain evidence="8">DAOMC 236416</strain>
    </source>
</reference>
<evidence type="ECO:0000313" key="8">
    <source>
        <dbReference type="EMBL" id="KAE8241198.1"/>
    </source>
</evidence>
<comment type="subcellular location">
    <subcellularLocation>
        <location evidence="1">Nucleus</location>
    </subcellularLocation>
</comment>
<evidence type="ECO:0000256" key="1">
    <source>
        <dbReference type="ARBA" id="ARBA00004123"/>
    </source>
</evidence>
<dbReference type="InterPro" id="IPR041499">
    <property type="entry name" value="Tfc1/Sfc1_N"/>
</dbReference>
<feature type="compositionally biased region" description="Acidic residues" evidence="5">
    <location>
        <begin position="62"/>
        <end position="78"/>
    </location>
</feature>
<dbReference type="PANTHER" id="PTHR13230">
    <property type="entry name" value="GENERAL TRANSCRIPTION FACTOR IIIC, POLYPEPTIDE 5"/>
    <property type="match status" value="1"/>
</dbReference>
<protein>
    <recommendedName>
        <fullName evidence="10">Transcription factor IIIC subunit Tfc1/Sfc1 triple barrel domain-containing protein</fullName>
    </recommendedName>
</protein>
<dbReference type="Pfam" id="PF09734">
    <property type="entry name" value="Tau95"/>
    <property type="match status" value="1"/>
</dbReference>
<dbReference type="GO" id="GO:0001003">
    <property type="term" value="F:RNA polymerase III type 2 promoter sequence-specific DNA binding"/>
    <property type="evidence" value="ECO:0007669"/>
    <property type="project" value="TreeGrafter"/>
</dbReference>
<evidence type="ECO:0000256" key="4">
    <source>
        <dbReference type="ARBA" id="ARBA00023242"/>
    </source>
</evidence>
<organism evidence="8 9">
    <name type="scientific">Tilletia indica</name>
    <dbReference type="NCBI Taxonomy" id="43049"/>
    <lineage>
        <taxon>Eukaryota</taxon>
        <taxon>Fungi</taxon>
        <taxon>Dikarya</taxon>
        <taxon>Basidiomycota</taxon>
        <taxon>Ustilaginomycotina</taxon>
        <taxon>Exobasidiomycetes</taxon>
        <taxon>Tilletiales</taxon>
        <taxon>Tilletiaceae</taxon>
        <taxon>Tilletia</taxon>
    </lineage>
</organism>
<dbReference type="Proteomes" id="UP000077521">
    <property type="component" value="Unassembled WGS sequence"/>
</dbReference>
<feature type="compositionally biased region" description="Polar residues" evidence="5">
    <location>
        <begin position="8"/>
        <end position="28"/>
    </location>
</feature>
<feature type="region of interest" description="Disordered" evidence="5">
    <location>
        <begin position="960"/>
        <end position="1049"/>
    </location>
</feature>
<reference evidence="8" key="1">
    <citation type="submission" date="2016-04" db="EMBL/GenBank/DDBJ databases">
        <authorList>
            <person name="Nguyen H.D."/>
            <person name="Samba Siva P."/>
            <person name="Cullis J."/>
            <person name="Levesque C.A."/>
            <person name="Hambleton S."/>
        </authorList>
    </citation>
    <scope>NUCLEOTIDE SEQUENCE</scope>
    <source>
        <strain evidence="8">DAOMC 236416</strain>
    </source>
</reference>
<feature type="region of interest" description="Disordered" evidence="5">
    <location>
        <begin position="1"/>
        <end position="91"/>
    </location>
</feature>
<feature type="compositionally biased region" description="Acidic residues" evidence="5">
    <location>
        <begin position="528"/>
        <end position="553"/>
    </location>
</feature>
<dbReference type="InterPro" id="IPR040454">
    <property type="entry name" value="TF_IIIC_Tfc1/Sfc1"/>
</dbReference>
<dbReference type="Pfam" id="PF17682">
    <property type="entry name" value="Tau95_N"/>
    <property type="match status" value="1"/>
</dbReference>
<evidence type="ECO:0000313" key="9">
    <source>
        <dbReference type="Proteomes" id="UP000077521"/>
    </source>
</evidence>
<comment type="caution">
    <text evidence="8">The sequence shown here is derived from an EMBL/GenBank/DDBJ whole genome shotgun (WGS) entry which is preliminary data.</text>
</comment>
<feature type="compositionally biased region" description="Low complexity" evidence="5">
    <location>
        <begin position="593"/>
        <end position="606"/>
    </location>
</feature>
<dbReference type="EMBL" id="LWDF02000954">
    <property type="protein sequence ID" value="KAE8241198.1"/>
    <property type="molecule type" value="Genomic_DNA"/>
</dbReference>
<feature type="compositionally biased region" description="Pro residues" evidence="5">
    <location>
        <begin position="966"/>
        <end position="975"/>
    </location>
</feature>
<proteinExistence type="predicted"/>
<dbReference type="Gene3D" id="3.30.200.160">
    <property type="entry name" value="TFIIIC, subcomplex tauA, subunit Sfc1, barrel domain"/>
    <property type="match status" value="1"/>
</dbReference>
<dbReference type="GO" id="GO:0000127">
    <property type="term" value="C:transcription factor TFIIIC complex"/>
    <property type="evidence" value="ECO:0007669"/>
    <property type="project" value="InterPro"/>
</dbReference>
<dbReference type="InterPro" id="IPR019136">
    <property type="entry name" value="TF_IIIC_su-5_HTH"/>
</dbReference>
<dbReference type="GO" id="GO:0006384">
    <property type="term" value="P:transcription initiation at RNA polymerase III promoter"/>
    <property type="evidence" value="ECO:0007669"/>
    <property type="project" value="InterPro"/>
</dbReference>
<feature type="compositionally biased region" description="Basic and acidic residues" evidence="5">
    <location>
        <begin position="755"/>
        <end position="780"/>
    </location>
</feature>
<feature type="region of interest" description="Disordered" evidence="5">
    <location>
        <begin position="483"/>
        <end position="614"/>
    </location>
</feature>
<dbReference type="AlphaFoldDB" id="A0A8T8SJW3"/>
<feature type="compositionally biased region" description="Low complexity" evidence="5">
    <location>
        <begin position="976"/>
        <end position="991"/>
    </location>
</feature>